<accession>A0ABV7XGE3</accession>
<dbReference type="Proteomes" id="UP001595615">
    <property type="component" value="Unassembled WGS sequence"/>
</dbReference>
<sequence>MEASGIDRGKHLVRADGRFLLGGGLLARLLAPGFERGLDRIDKGLAAGTMDATLPDGRTRRLGGRAPGPHAEITLRNWMPLIRVITGGSAGFARSYFDGDWDSADPTQITWLFMLNRHALGATDRGHPLLRWLNKRLRGLQENTREGSRRNISFHYDLGNDFYAAWLDETMTYSSAVYAEGDDLAAAQRRKVRVLLDRLDLKPGDHLLEIGCGWGSLAEIAAAEYGARVTGLTLSAEQLAYAEARIAKAGLSDKVDFQLCDYRDVKGQFDHVASVEMFEAVGERYWRPYMDTVRRVLKPGGRAALQVITIDEDIFEDYRLGSDFIQTYIFPGGMLPSEPRLRAAAEAAGLRWDGADAYGQDYARTLHEWRDRYDAARTEGRLPPGFDARFDKIWRFYLMYCEGGFRSGGIDVVQVTLTHP</sequence>
<dbReference type="Gene3D" id="3.40.50.150">
    <property type="entry name" value="Vaccinia Virus protein VP39"/>
    <property type="match status" value="1"/>
</dbReference>
<name>A0ABV7XGE3_9SPHN</name>
<dbReference type="EC" id="2.1.1.-" evidence="6"/>
<dbReference type="RefSeq" id="WP_380863327.1">
    <property type="nucleotide sequence ID" value="NZ_JBHRXV010000011.1"/>
</dbReference>
<dbReference type="EMBL" id="JBHRXV010000011">
    <property type="protein sequence ID" value="MFC3714158.1"/>
    <property type="molecule type" value="Genomic_DNA"/>
</dbReference>
<evidence type="ECO:0000256" key="1">
    <source>
        <dbReference type="ARBA" id="ARBA00010815"/>
    </source>
</evidence>
<evidence type="ECO:0000256" key="4">
    <source>
        <dbReference type="ARBA" id="ARBA00022691"/>
    </source>
</evidence>
<reference evidence="7" key="1">
    <citation type="journal article" date="2019" name="Int. J. Syst. Evol. Microbiol.">
        <title>The Global Catalogue of Microorganisms (GCM) 10K type strain sequencing project: providing services to taxonomists for standard genome sequencing and annotation.</title>
        <authorList>
            <consortium name="The Broad Institute Genomics Platform"/>
            <consortium name="The Broad Institute Genome Sequencing Center for Infectious Disease"/>
            <person name="Wu L."/>
            <person name="Ma J."/>
        </authorList>
    </citation>
    <scope>NUCLEOTIDE SEQUENCE [LARGE SCALE GENOMIC DNA]</scope>
    <source>
        <strain evidence="7">KCTC 42644</strain>
    </source>
</reference>
<dbReference type="PANTHER" id="PTHR43667">
    <property type="entry name" value="CYCLOPROPANE-FATTY-ACYL-PHOSPHOLIPID SYNTHASE"/>
    <property type="match status" value="1"/>
</dbReference>
<dbReference type="Pfam" id="PF02353">
    <property type="entry name" value="CMAS"/>
    <property type="match status" value="1"/>
</dbReference>
<keyword evidence="4" id="KW-0949">S-adenosyl-L-methionine</keyword>
<comment type="similarity">
    <text evidence="1">Belongs to the CFA/CMAS family.</text>
</comment>
<evidence type="ECO:0000256" key="5">
    <source>
        <dbReference type="ARBA" id="ARBA00023098"/>
    </source>
</evidence>
<evidence type="ECO:0000256" key="3">
    <source>
        <dbReference type="ARBA" id="ARBA00022679"/>
    </source>
</evidence>
<keyword evidence="7" id="KW-1185">Reference proteome</keyword>
<dbReference type="SUPFAM" id="SSF53335">
    <property type="entry name" value="S-adenosyl-L-methionine-dependent methyltransferases"/>
    <property type="match status" value="1"/>
</dbReference>
<keyword evidence="2 6" id="KW-0489">Methyltransferase</keyword>
<comment type="caution">
    <text evidence="6">The sequence shown here is derived from an EMBL/GenBank/DDBJ whole genome shotgun (WGS) entry which is preliminary data.</text>
</comment>
<organism evidence="6 7">
    <name type="scientific">Sphingoaurantiacus capsulatus</name>
    <dbReference type="NCBI Taxonomy" id="1771310"/>
    <lineage>
        <taxon>Bacteria</taxon>
        <taxon>Pseudomonadati</taxon>
        <taxon>Pseudomonadota</taxon>
        <taxon>Alphaproteobacteria</taxon>
        <taxon>Sphingomonadales</taxon>
        <taxon>Sphingosinicellaceae</taxon>
        <taxon>Sphingoaurantiacus</taxon>
    </lineage>
</organism>
<dbReference type="InterPro" id="IPR003333">
    <property type="entry name" value="CMAS"/>
</dbReference>
<dbReference type="GO" id="GO:0032259">
    <property type="term" value="P:methylation"/>
    <property type="evidence" value="ECO:0007669"/>
    <property type="project" value="UniProtKB-KW"/>
</dbReference>
<evidence type="ECO:0000256" key="2">
    <source>
        <dbReference type="ARBA" id="ARBA00022603"/>
    </source>
</evidence>
<dbReference type="PIRSF" id="PIRSF003085">
    <property type="entry name" value="CMAS"/>
    <property type="match status" value="1"/>
</dbReference>
<keyword evidence="3 6" id="KW-0808">Transferase</keyword>
<dbReference type="InterPro" id="IPR050723">
    <property type="entry name" value="CFA/CMAS"/>
</dbReference>
<keyword evidence="5" id="KW-0443">Lipid metabolism</keyword>
<protein>
    <submittedName>
        <fullName evidence="6">Class I SAM-dependent methyltransferase</fullName>
        <ecNumber evidence="6">2.1.1.-</ecNumber>
    </submittedName>
</protein>
<evidence type="ECO:0000313" key="6">
    <source>
        <dbReference type="EMBL" id="MFC3714158.1"/>
    </source>
</evidence>
<gene>
    <name evidence="6" type="ORF">ACFOMD_16425</name>
</gene>
<dbReference type="InterPro" id="IPR029063">
    <property type="entry name" value="SAM-dependent_MTases_sf"/>
</dbReference>
<dbReference type="GO" id="GO:0008168">
    <property type="term" value="F:methyltransferase activity"/>
    <property type="evidence" value="ECO:0007669"/>
    <property type="project" value="UniProtKB-KW"/>
</dbReference>
<proteinExistence type="inferred from homology"/>
<dbReference type="PANTHER" id="PTHR43667:SF2">
    <property type="entry name" value="FATTY ACID C-METHYL TRANSFERASE"/>
    <property type="match status" value="1"/>
</dbReference>
<evidence type="ECO:0000313" key="7">
    <source>
        <dbReference type="Proteomes" id="UP001595615"/>
    </source>
</evidence>
<dbReference type="CDD" id="cd02440">
    <property type="entry name" value="AdoMet_MTases"/>
    <property type="match status" value="1"/>
</dbReference>